<dbReference type="Pfam" id="PF01063">
    <property type="entry name" value="Aminotran_4"/>
    <property type="match status" value="1"/>
</dbReference>
<keyword evidence="2" id="KW-0456">Lyase</keyword>
<organism evidence="2 3">
    <name type="scientific">Allokutzneria multivorans</name>
    <dbReference type="NCBI Taxonomy" id="1142134"/>
    <lineage>
        <taxon>Bacteria</taxon>
        <taxon>Bacillati</taxon>
        <taxon>Actinomycetota</taxon>
        <taxon>Actinomycetes</taxon>
        <taxon>Pseudonocardiales</taxon>
        <taxon>Pseudonocardiaceae</taxon>
        <taxon>Allokutzneria</taxon>
    </lineage>
</organism>
<dbReference type="InterPro" id="IPR043132">
    <property type="entry name" value="BCAT-like_C"/>
</dbReference>
<dbReference type="InterPro" id="IPR050571">
    <property type="entry name" value="Class-IV_PLP-Dep_Aminotrnsfr"/>
</dbReference>
<dbReference type="EMBL" id="BAABAL010000006">
    <property type="protein sequence ID" value="GAA4002488.1"/>
    <property type="molecule type" value="Genomic_DNA"/>
</dbReference>
<evidence type="ECO:0000313" key="2">
    <source>
        <dbReference type="EMBL" id="GAA4002488.1"/>
    </source>
</evidence>
<evidence type="ECO:0000256" key="1">
    <source>
        <dbReference type="ARBA" id="ARBA00009320"/>
    </source>
</evidence>
<evidence type="ECO:0000313" key="3">
    <source>
        <dbReference type="Proteomes" id="UP001501747"/>
    </source>
</evidence>
<comment type="caution">
    <text evidence="2">The sequence shown here is derived from an EMBL/GenBank/DDBJ whole genome shotgun (WGS) entry which is preliminary data.</text>
</comment>
<reference evidence="3" key="1">
    <citation type="journal article" date="2019" name="Int. J. Syst. Evol. Microbiol.">
        <title>The Global Catalogue of Microorganisms (GCM) 10K type strain sequencing project: providing services to taxonomists for standard genome sequencing and annotation.</title>
        <authorList>
            <consortium name="The Broad Institute Genomics Platform"/>
            <consortium name="The Broad Institute Genome Sequencing Center for Infectious Disease"/>
            <person name="Wu L."/>
            <person name="Ma J."/>
        </authorList>
    </citation>
    <scope>NUCLEOTIDE SEQUENCE [LARGE SCALE GENOMIC DNA]</scope>
    <source>
        <strain evidence="3">JCM 17342</strain>
    </source>
</reference>
<proteinExistence type="inferred from homology"/>
<dbReference type="RefSeq" id="WP_344873814.1">
    <property type="nucleotide sequence ID" value="NZ_BAABAL010000006.1"/>
</dbReference>
<dbReference type="GO" id="GO:0016829">
    <property type="term" value="F:lyase activity"/>
    <property type="evidence" value="ECO:0007669"/>
    <property type="project" value="UniProtKB-KW"/>
</dbReference>
<dbReference type="InterPro" id="IPR001544">
    <property type="entry name" value="Aminotrans_IV"/>
</dbReference>
<gene>
    <name evidence="2" type="ORF">GCM10022247_24120</name>
</gene>
<accession>A0ABP7RUN6</accession>
<dbReference type="PANTHER" id="PTHR42743:SF11">
    <property type="entry name" value="AMINODEOXYCHORISMATE LYASE"/>
    <property type="match status" value="1"/>
</dbReference>
<name>A0ABP7RUN6_9PSEU</name>
<dbReference type="Gene3D" id="3.30.470.10">
    <property type="match status" value="1"/>
</dbReference>
<dbReference type="PANTHER" id="PTHR42743">
    <property type="entry name" value="AMINO-ACID AMINOTRANSFERASE"/>
    <property type="match status" value="1"/>
</dbReference>
<dbReference type="InterPro" id="IPR043131">
    <property type="entry name" value="BCAT-like_N"/>
</dbReference>
<dbReference type="Gene3D" id="3.20.10.10">
    <property type="entry name" value="D-amino Acid Aminotransferase, subunit A, domain 2"/>
    <property type="match status" value="1"/>
</dbReference>
<comment type="similarity">
    <text evidence="1">Belongs to the class-IV pyridoxal-phosphate-dependent aminotransferase family.</text>
</comment>
<dbReference type="Proteomes" id="UP001501747">
    <property type="component" value="Unassembled WGS sequence"/>
</dbReference>
<protein>
    <submittedName>
        <fullName evidence="2">Aminodeoxychorismate lyase</fullName>
    </submittedName>
</protein>
<keyword evidence="3" id="KW-1185">Reference proteome</keyword>
<dbReference type="SUPFAM" id="SSF56752">
    <property type="entry name" value="D-aminoacid aminotransferase-like PLP-dependent enzymes"/>
    <property type="match status" value="1"/>
</dbReference>
<dbReference type="NCBIfam" id="NF005887">
    <property type="entry name" value="PRK07849.1-2"/>
    <property type="match status" value="1"/>
</dbReference>
<dbReference type="InterPro" id="IPR036038">
    <property type="entry name" value="Aminotransferase-like"/>
</dbReference>
<dbReference type="NCBIfam" id="NF005886">
    <property type="entry name" value="PRK07849.1-1"/>
    <property type="match status" value="1"/>
</dbReference>
<sequence>MRVVAKLDGTLVDPEAPLLRPDDYSVQRGDGVFETIFVVNRRTREFGPHLARLARSAALLDMPPVDVPAWERLSQIVIDAWPWDTHPEMGLKLIYTRGPEYGDGTPTGFAMGIPIPDSTIACRRDGVSALTLDRGYSTDLTDRAPWLLLGAKTLSYAVNMAATRYAKSQGAQEVIFTAADGTVLEGPTSTVVIAKDRTLTTTPPPLGILEGTTQAALFRAAEAAGWKTKVEPMTVEDLTGADGLWCVSSVRLVTRVHTLNGTPLRDFTPLHQEISSLYEAVYA</sequence>